<name>A0AAD5LJT3_PYTIN</name>
<comment type="caution">
    <text evidence="1">The sequence shown here is derived from an EMBL/GenBank/DDBJ whole genome shotgun (WGS) entry which is preliminary data.</text>
</comment>
<dbReference type="EMBL" id="JAKCXM010000137">
    <property type="protein sequence ID" value="KAJ0401101.1"/>
    <property type="molecule type" value="Genomic_DNA"/>
</dbReference>
<proteinExistence type="predicted"/>
<protein>
    <submittedName>
        <fullName evidence="1">Uncharacterized protein</fullName>
    </submittedName>
</protein>
<gene>
    <name evidence="1" type="ORF">P43SY_005706</name>
</gene>
<dbReference type="Proteomes" id="UP001209570">
    <property type="component" value="Unassembled WGS sequence"/>
</dbReference>
<keyword evidence="2" id="KW-1185">Reference proteome</keyword>
<evidence type="ECO:0000313" key="2">
    <source>
        <dbReference type="Proteomes" id="UP001209570"/>
    </source>
</evidence>
<dbReference type="AlphaFoldDB" id="A0AAD5LJT3"/>
<sequence>MEANKVTIKDSQVVLTRGDRQRLIQAIADAFVRNQSAALRIRGADDGDASPPLLPLDRDAFLYIKDDGAVRLGWRFPLATWPLYKDLLRCDVGRQLGDYVYC</sequence>
<evidence type="ECO:0000313" key="1">
    <source>
        <dbReference type="EMBL" id="KAJ0401101.1"/>
    </source>
</evidence>
<organism evidence="1 2">
    <name type="scientific">Pythium insidiosum</name>
    <name type="common">Pythiosis disease agent</name>
    <dbReference type="NCBI Taxonomy" id="114742"/>
    <lineage>
        <taxon>Eukaryota</taxon>
        <taxon>Sar</taxon>
        <taxon>Stramenopiles</taxon>
        <taxon>Oomycota</taxon>
        <taxon>Peronosporomycetes</taxon>
        <taxon>Pythiales</taxon>
        <taxon>Pythiaceae</taxon>
        <taxon>Pythium</taxon>
    </lineage>
</organism>
<accession>A0AAD5LJT3</accession>
<reference evidence="1" key="1">
    <citation type="submission" date="2021-12" db="EMBL/GenBank/DDBJ databases">
        <title>Prjna785345.</title>
        <authorList>
            <person name="Rujirawat T."/>
            <person name="Krajaejun T."/>
        </authorList>
    </citation>
    <scope>NUCLEOTIDE SEQUENCE</scope>
    <source>
        <strain evidence="1">Pi057C3</strain>
    </source>
</reference>